<dbReference type="InterPro" id="IPR052548">
    <property type="entry name" value="Type_VII_TA_antitoxin"/>
</dbReference>
<gene>
    <name evidence="2" type="ORF">D6D85_15715</name>
</gene>
<keyword evidence="2" id="KW-0808">Transferase</keyword>
<dbReference type="OrthoDB" id="9287at2157"/>
<dbReference type="EMBL" id="RCOS01000173">
    <property type="protein sequence ID" value="RSN71510.1"/>
    <property type="molecule type" value="Genomic_DNA"/>
</dbReference>
<dbReference type="AlphaFoldDB" id="A0A429GCF3"/>
<organism evidence="2 3">
    <name type="scientific">Candidatus Methanodesulfokora washburnensis</name>
    <dbReference type="NCBI Taxonomy" id="2478471"/>
    <lineage>
        <taxon>Archaea</taxon>
        <taxon>Thermoproteota</taxon>
        <taxon>Candidatus Korarchaeia</taxon>
        <taxon>Candidatus Korarchaeia incertae sedis</taxon>
        <taxon>Candidatus Methanodesulfokora</taxon>
    </lineage>
</organism>
<accession>A0A429GCF3</accession>
<dbReference type="PANTHER" id="PTHR33933:SF1">
    <property type="entry name" value="PROTEIN ADENYLYLTRANSFERASE MNTA-RELATED"/>
    <property type="match status" value="1"/>
</dbReference>
<evidence type="ECO:0000313" key="3">
    <source>
        <dbReference type="Proteomes" id="UP000277582"/>
    </source>
</evidence>
<comment type="caution">
    <text evidence="2">The sequence shown here is derived from an EMBL/GenBank/DDBJ whole genome shotgun (WGS) entry which is preliminary data.</text>
</comment>
<sequence>MELVLRYGLDCVNPNFREVLKDVLSELKELFGDNLISVVLFGSVARGDFKEGSDIDLLVVARNFPQKYSRRMDLLFPIAERVRDRIPGHPLQFYPLRVEEALKSRPIYLDLLTDAIILHDKDEFMTKVLKDLWKKLIKLGAKRIELEDGSWMWVLKPGLNVGEVIEI</sequence>
<dbReference type="InterPro" id="IPR043519">
    <property type="entry name" value="NT_sf"/>
</dbReference>
<feature type="domain" description="Polymerase nucleotidyl transferase" evidence="1">
    <location>
        <begin position="21"/>
        <end position="75"/>
    </location>
</feature>
<dbReference type="Proteomes" id="UP000277582">
    <property type="component" value="Unassembled WGS sequence"/>
</dbReference>
<dbReference type="CDD" id="cd05403">
    <property type="entry name" value="NT_KNTase_like"/>
    <property type="match status" value="1"/>
</dbReference>
<dbReference type="SUPFAM" id="SSF81301">
    <property type="entry name" value="Nucleotidyltransferase"/>
    <property type="match status" value="1"/>
</dbReference>
<name>A0A429GCF3_9CREN</name>
<reference evidence="2 3" key="1">
    <citation type="submission" date="2018-10" db="EMBL/GenBank/DDBJ databases">
        <title>Co-occurring genomic capacity for anaerobic methane metabolism and dissimilatory sulfite reduction discovered in the Korarchaeota.</title>
        <authorList>
            <person name="Mckay L.J."/>
            <person name="Dlakic M."/>
            <person name="Fields M.W."/>
            <person name="Delmont T.O."/>
            <person name="Eren A.M."/>
            <person name="Jay Z.J."/>
            <person name="Klingelsmith K.B."/>
            <person name="Rusch D.B."/>
            <person name="Inskeep W.P."/>
        </authorList>
    </citation>
    <scope>NUCLEOTIDE SEQUENCE [LARGE SCALE GENOMIC DNA]</scope>
    <source>
        <strain evidence="2 3">MDKW</strain>
    </source>
</reference>
<evidence type="ECO:0000313" key="2">
    <source>
        <dbReference type="EMBL" id="RSN71510.1"/>
    </source>
</evidence>
<dbReference type="PANTHER" id="PTHR33933">
    <property type="entry name" value="NUCLEOTIDYLTRANSFERASE"/>
    <property type="match status" value="1"/>
</dbReference>
<evidence type="ECO:0000259" key="1">
    <source>
        <dbReference type="Pfam" id="PF01909"/>
    </source>
</evidence>
<proteinExistence type="predicted"/>
<dbReference type="Gene3D" id="3.30.460.10">
    <property type="entry name" value="Beta Polymerase, domain 2"/>
    <property type="match status" value="1"/>
</dbReference>
<keyword evidence="3" id="KW-1185">Reference proteome</keyword>
<dbReference type="InterPro" id="IPR002934">
    <property type="entry name" value="Polymerase_NTP_transf_dom"/>
</dbReference>
<dbReference type="GO" id="GO:0016779">
    <property type="term" value="F:nucleotidyltransferase activity"/>
    <property type="evidence" value="ECO:0007669"/>
    <property type="project" value="InterPro"/>
</dbReference>
<dbReference type="RefSeq" id="WP_125672906.1">
    <property type="nucleotide sequence ID" value="NZ_RCOS01000173.1"/>
</dbReference>
<dbReference type="Pfam" id="PF01909">
    <property type="entry name" value="NTP_transf_2"/>
    <property type="match status" value="1"/>
</dbReference>
<protein>
    <submittedName>
        <fullName evidence="2">Nucleotidyltransferase domain-containing protein</fullName>
    </submittedName>
</protein>